<organism evidence="1">
    <name type="scientific">marine sediment metagenome</name>
    <dbReference type="NCBI Taxonomy" id="412755"/>
    <lineage>
        <taxon>unclassified sequences</taxon>
        <taxon>metagenomes</taxon>
        <taxon>ecological metagenomes</taxon>
    </lineage>
</organism>
<reference evidence="1" key="1">
    <citation type="journal article" date="2015" name="Nature">
        <title>Complex archaea that bridge the gap between prokaryotes and eukaryotes.</title>
        <authorList>
            <person name="Spang A."/>
            <person name="Saw J.H."/>
            <person name="Jorgensen S.L."/>
            <person name="Zaremba-Niedzwiedzka K."/>
            <person name="Martijn J."/>
            <person name="Lind A.E."/>
            <person name="van Eijk R."/>
            <person name="Schleper C."/>
            <person name="Guy L."/>
            <person name="Ettema T.J."/>
        </authorList>
    </citation>
    <scope>NUCLEOTIDE SEQUENCE</scope>
</reference>
<sequence>MWASGVKASGGFKSNCKVARFSGTTVTPSTWTKIDFQTVIFDGLGELDVDTNYRWDAAADGIYQIVAVGSIKGVPNTAGKGSMVRIYKNGAVLVVNGWEELGTPSQNLGIYTGRTPSIAVTTVELNAGDYIEMFVYHNHTGNLLAEGCNYCTIKRIA</sequence>
<dbReference type="EMBL" id="LAZR01031014">
    <property type="protein sequence ID" value="KKL54950.1"/>
    <property type="molecule type" value="Genomic_DNA"/>
</dbReference>
<dbReference type="AlphaFoldDB" id="A0A0F9FC99"/>
<protein>
    <recommendedName>
        <fullName evidence="2">PA14 domain-containing protein</fullName>
    </recommendedName>
</protein>
<evidence type="ECO:0008006" key="2">
    <source>
        <dbReference type="Google" id="ProtNLM"/>
    </source>
</evidence>
<dbReference type="InterPro" id="IPR008983">
    <property type="entry name" value="Tumour_necrosis_fac-like_dom"/>
</dbReference>
<accession>A0A0F9FC99</accession>
<name>A0A0F9FC99_9ZZZZ</name>
<gene>
    <name evidence="1" type="ORF">LCGC14_2260290</name>
</gene>
<proteinExistence type="predicted"/>
<evidence type="ECO:0000313" key="1">
    <source>
        <dbReference type="EMBL" id="KKL54950.1"/>
    </source>
</evidence>
<comment type="caution">
    <text evidence="1">The sequence shown here is derived from an EMBL/GenBank/DDBJ whole genome shotgun (WGS) entry which is preliminary data.</text>
</comment>
<dbReference type="Gene3D" id="2.60.120.40">
    <property type="match status" value="1"/>
</dbReference>
<dbReference type="SUPFAM" id="SSF49842">
    <property type="entry name" value="TNF-like"/>
    <property type="match status" value="1"/>
</dbReference>